<reference evidence="1" key="1">
    <citation type="submission" date="2024-06" db="EMBL/GenBank/DDBJ databases">
        <authorList>
            <person name="Liu X."/>
            <person name="Lenzi L."/>
            <person name="Haldenby T S."/>
            <person name="Uol C."/>
        </authorList>
    </citation>
    <scope>NUCLEOTIDE SEQUENCE</scope>
</reference>
<proteinExistence type="predicted"/>
<comment type="caution">
    <text evidence="1">The sequence shown here is derived from an EMBL/GenBank/DDBJ whole genome shotgun (WGS) entry which is preliminary data.</text>
</comment>
<organism evidence="1 2">
    <name type="scientific">Calicophoron daubneyi</name>
    <name type="common">Rumen fluke</name>
    <name type="synonym">Paramphistomum daubneyi</name>
    <dbReference type="NCBI Taxonomy" id="300641"/>
    <lineage>
        <taxon>Eukaryota</taxon>
        <taxon>Metazoa</taxon>
        <taxon>Spiralia</taxon>
        <taxon>Lophotrochozoa</taxon>
        <taxon>Platyhelminthes</taxon>
        <taxon>Trematoda</taxon>
        <taxon>Digenea</taxon>
        <taxon>Plagiorchiida</taxon>
        <taxon>Pronocephalata</taxon>
        <taxon>Paramphistomoidea</taxon>
        <taxon>Paramphistomidae</taxon>
        <taxon>Calicophoron</taxon>
    </lineage>
</organism>
<dbReference type="Proteomes" id="UP001497525">
    <property type="component" value="Unassembled WGS sequence"/>
</dbReference>
<accession>A0AAV2T5V8</accession>
<evidence type="ECO:0000313" key="1">
    <source>
        <dbReference type="EMBL" id="CAL5132837.1"/>
    </source>
</evidence>
<dbReference type="AlphaFoldDB" id="A0AAV2T5V8"/>
<sequence>MYLLPRSACFRPVAYKPFFSKFDRDVFDLLDMSLVCRHPGSENWKPSNLCANNHHGQQPFTPHLWLICQMQQFSYLTIRDYKPAVFVRRRQTCGPSLPFCHAAFFFLLG</sequence>
<name>A0AAV2T5V8_CALDB</name>
<evidence type="ECO:0000313" key="2">
    <source>
        <dbReference type="Proteomes" id="UP001497525"/>
    </source>
</evidence>
<protein>
    <submittedName>
        <fullName evidence="1">Uncharacterized protein</fullName>
    </submittedName>
</protein>
<dbReference type="EMBL" id="CAXLJL010000145">
    <property type="protein sequence ID" value="CAL5132837.1"/>
    <property type="molecule type" value="Genomic_DNA"/>
</dbReference>
<gene>
    <name evidence="1" type="ORF">CDAUBV1_LOCUS5676</name>
</gene>